<organism evidence="1">
    <name type="scientific">marine sediment metagenome</name>
    <dbReference type="NCBI Taxonomy" id="412755"/>
    <lineage>
        <taxon>unclassified sequences</taxon>
        <taxon>metagenomes</taxon>
        <taxon>ecological metagenomes</taxon>
    </lineage>
</organism>
<name>X1NT09_9ZZZZ</name>
<dbReference type="AlphaFoldDB" id="X1NT09"/>
<comment type="caution">
    <text evidence="1">The sequence shown here is derived from an EMBL/GenBank/DDBJ whole genome shotgun (WGS) entry which is preliminary data.</text>
</comment>
<feature type="non-terminal residue" evidence="1">
    <location>
        <position position="150"/>
    </location>
</feature>
<reference evidence="1" key="1">
    <citation type="journal article" date="2014" name="Front. Microbiol.">
        <title>High frequency of phylogenetically diverse reductive dehalogenase-homologous genes in deep subseafloor sedimentary metagenomes.</title>
        <authorList>
            <person name="Kawai M."/>
            <person name="Futagami T."/>
            <person name="Toyoda A."/>
            <person name="Takaki Y."/>
            <person name="Nishi S."/>
            <person name="Hori S."/>
            <person name="Arai W."/>
            <person name="Tsubouchi T."/>
            <person name="Morono Y."/>
            <person name="Uchiyama I."/>
            <person name="Ito T."/>
            <person name="Fujiyama A."/>
            <person name="Inagaki F."/>
            <person name="Takami H."/>
        </authorList>
    </citation>
    <scope>NUCLEOTIDE SEQUENCE</scope>
    <source>
        <strain evidence="1">Expedition CK06-06</strain>
    </source>
</reference>
<proteinExistence type="predicted"/>
<protein>
    <submittedName>
        <fullName evidence="1">Uncharacterized protein</fullName>
    </submittedName>
</protein>
<evidence type="ECO:0000313" key="1">
    <source>
        <dbReference type="EMBL" id="GAI33361.1"/>
    </source>
</evidence>
<accession>X1NT09</accession>
<gene>
    <name evidence="1" type="ORF">S06H3_45418</name>
</gene>
<sequence length="150" mass="16002">MLQMNDRKDAWSVVRFDPEARLFVLCSSDGITELSFGAAFEINGKRLALQDACEVTGSAEMTPGDEGRISISFDEPALACSLTLLLSEDGQTVLLDCEITNQGETAVALGRCSPLCITPQLGRVELHGDDGKAVFLQSSGTTGPSNVYRA</sequence>
<dbReference type="EMBL" id="BARV01028353">
    <property type="protein sequence ID" value="GAI33361.1"/>
    <property type="molecule type" value="Genomic_DNA"/>
</dbReference>